<accession>A0A916W839</accession>
<dbReference type="SUPFAM" id="SSF143880">
    <property type="entry name" value="NE0471 N-terminal domain-like"/>
    <property type="match status" value="1"/>
</dbReference>
<protein>
    <submittedName>
        <fullName evidence="1">Molybdopterin-guanine dinucleotide biosynthesis protein MobA</fullName>
    </submittedName>
</protein>
<dbReference type="RefSeq" id="WP_188384315.1">
    <property type="nucleotide sequence ID" value="NZ_BMEY01000007.1"/>
</dbReference>
<evidence type="ECO:0000313" key="2">
    <source>
        <dbReference type="Proteomes" id="UP000613512"/>
    </source>
</evidence>
<dbReference type="InterPro" id="IPR036782">
    <property type="entry name" value="NE0471-like_N"/>
</dbReference>
<keyword evidence="2" id="KW-1185">Reference proteome</keyword>
<proteinExistence type="predicted"/>
<dbReference type="EMBL" id="BMEY01000007">
    <property type="protein sequence ID" value="GGA74299.1"/>
    <property type="molecule type" value="Genomic_DNA"/>
</dbReference>
<sequence length="88" mass="10247">MKITSVYPTRTFKLILEFDMREYRMLNIKKFLKSDTGLLAEIRDDLDVFMSVKIDEVAGTVCWENGVDFDPDILYQESKDVDSIMDAI</sequence>
<dbReference type="AlphaFoldDB" id="A0A916W839"/>
<dbReference type="Pfam" id="PF10387">
    <property type="entry name" value="DUF2442"/>
    <property type="match status" value="1"/>
</dbReference>
<dbReference type="Proteomes" id="UP000613512">
    <property type="component" value="Unassembled WGS sequence"/>
</dbReference>
<gene>
    <name evidence="1" type="ORF">GCM10008025_17580</name>
</gene>
<organism evidence="1 2">
    <name type="scientific">Ornithinibacillus halotolerans</name>
    <dbReference type="NCBI Taxonomy" id="1274357"/>
    <lineage>
        <taxon>Bacteria</taxon>
        <taxon>Bacillati</taxon>
        <taxon>Bacillota</taxon>
        <taxon>Bacilli</taxon>
        <taxon>Bacillales</taxon>
        <taxon>Bacillaceae</taxon>
        <taxon>Ornithinibacillus</taxon>
    </lineage>
</organism>
<reference evidence="1" key="1">
    <citation type="journal article" date="2014" name="Int. J. Syst. Evol. Microbiol.">
        <title>Complete genome sequence of Corynebacterium casei LMG S-19264T (=DSM 44701T), isolated from a smear-ripened cheese.</title>
        <authorList>
            <consortium name="US DOE Joint Genome Institute (JGI-PGF)"/>
            <person name="Walter F."/>
            <person name="Albersmeier A."/>
            <person name="Kalinowski J."/>
            <person name="Ruckert C."/>
        </authorList>
    </citation>
    <scope>NUCLEOTIDE SEQUENCE</scope>
    <source>
        <strain evidence="1">CGMCC 1.12408</strain>
    </source>
</reference>
<name>A0A916W839_9BACI</name>
<reference evidence="1" key="2">
    <citation type="submission" date="2020-09" db="EMBL/GenBank/DDBJ databases">
        <authorList>
            <person name="Sun Q."/>
            <person name="Zhou Y."/>
        </authorList>
    </citation>
    <scope>NUCLEOTIDE SEQUENCE</scope>
    <source>
        <strain evidence="1">CGMCC 1.12408</strain>
    </source>
</reference>
<comment type="caution">
    <text evidence="1">The sequence shown here is derived from an EMBL/GenBank/DDBJ whole genome shotgun (WGS) entry which is preliminary data.</text>
</comment>
<dbReference type="Gene3D" id="3.30.2020.10">
    <property type="entry name" value="NE0471-like N-terminal domain"/>
    <property type="match status" value="1"/>
</dbReference>
<evidence type="ECO:0000313" key="1">
    <source>
        <dbReference type="EMBL" id="GGA74299.1"/>
    </source>
</evidence>
<dbReference type="InterPro" id="IPR018841">
    <property type="entry name" value="DUF2442"/>
</dbReference>